<keyword evidence="3" id="KW-0812">Transmembrane</keyword>
<evidence type="ECO:0000256" key="3">
    <source>
        <dbReference type="SAM" id="Phobius"/>
    </source>
</evidence>
<evidence type="ECO:0000313" key="5">
    <source>
        <dbReference type="EMBL" id="MBB6646447.1"/>
    </source>
</evidence>
<keyword evidence="6" id="KW-1185">Reference proteome</keyword>
<evidence type="ECO:0000313" key="6">
    <source>
        <dbReference type="Proteomes" id="UP000546257"/>
    </source>
</evidence>
<keyword evidence="3" id="KW-1133">Transmembrane helix</keyword>
<dbReference type="SUPFAM" id="SSF51126">
    <property type="entry name" value="Pectin lyase-like"/>
    <property type="match status" value="1"/>
</dbReference>
<dbReference type="InterPro" id="IPR051550">
    <property type="entry name" value="SCF-Subunits/Alg-Epimerases"/>
</dbReference>
<dbReference type="Proteomes" id="UP000546257">
    <property type="component" value="Unassembled WGS sequence"/>
</dbReference>
<dbReference type="PANTHER" id="PTHR22990:SF15">
    <property type="entry name" value="F-BOX ONLY PROTEIN 10"/>
    <property type="match status" value="1"/>
</dbReference>
<dbReference type="EMBL" id="JACKXD010000003">
    <property type="protein sequence ID" value="MBB6646447.1"/>
    <property type="molecule type" value="Genomic_DNA"/>
</dbReference>
<feature type="region of interest" description="Disordered" evidence="2">
    <location>
        <begin position="907"/>
        <end position="946"/>
    </location>
</feature>
<dbReference type="SMART" id="SM00710">
    <property type="entry name" value="PbH1"/>
    <property type="match status" value="14"/>
</dbReference>
<feature type="compositionally biased region" description="Low complexity" evidence="2">
    <location>
        <begin position="912"/>
        <end position="938"/>
    </location>
</feature>
<dbReference type="InterPro" id="IPR011050">
    <property type="entry name" value="Pectin_lyase_fold/virulence"/>
</dbReference>
<evidence type="ECO:0000256" key="1">
    <source>
        <dbReference type="ARBA" id="ARBA00022737"/>
    </source>
</evidence>
<keyword evidence="1" id="KW-0677">Repeat</keyword>
<feature type="domain" description="Right handed beta helix" evidence="4">
    <location>
        <begin position="371"/>
        <end position="517"/>
    </location>
</feature>
<dbReference type="Gene3D" id="2.160.20.10">
    <property type="entry name" value="Single-stranded right-handed beta-helix, Pectin lyase-like"/>
    <property type="match status" value="1"/>
</dbReference>
<feature type="transmembrane region" description="Helical" evidence="3">
    <location>
        <begin position="992"/>
        <end position="1009"/>
    </location>
</feature>
<sequence length="1046" mass="107371">MGALVVLSATAPVAAATTAEPSVTFVESGIETDTTWTPAEGPYRIIQDIEIAPGAALTVAPGTRVELAEDITVTVSGSFRANGTAARPVAITRSAGAAAERRWGSLRYNGSEDSSLRLRHTVLQGGTTGVTVASREGTVELVDSTARDFTTAGLAVAGATATPQITVRESTFRDIGGHAIRASPGAGTTDRVSLTAGPDSIDAAAAHTLALQPGVGVSFDSISLTYSSDGSVASVGNGSIERIGLDRNRNGSIERSFGESVASVSSTDSRLEIALSDTVELPSDGQLIVEYDDAVNPTTRGIYPVGVQLRDGSIPQIAAGVEANFVVGGVTSPTELARGPEPTVVAVGEPPTVVYRRDADQPSTSVRRLVVLGSTFRGIDGAGVFVAADRVTRLYASRNRIAGVAGSGVAVRAETSESYFRSNEITAAGDGIRVSTDGTASVTANENRIRNARTGIRLRQLGAGSLADGDVTLRRNRLSDNRIHGVGIDTESLEVAVAATNNTVAGNGRDGIYVSGWRVQRAAIRDNEIVGNDDAGVAIRTDAAARGLAIHDNTIADSGGHGLEIRSDLIVHGGTLTDNRLANNAGAGLVVASPITHRANLSVADNVVAANTYGVVLRGVLGSTVRDNAIVFNTNRFAEPVSLPDVEPGTGSYVAEGAAGVILDQRATEIPLSELVSDPAIDEQLRAVTVDDGVVALLRTDGSASTRSVDASAITIRAASGEVPTGIGVPKTGSPNSSYRFTGNGLYGHERGLTVDVAPLVTTNTTALVLTDPIRTVHAEANYWGNPTGPYHASILPAGEGNAVVTAQGWVDFVPFRETPSGPEYRRPTAAIDAPTTAPPGADVRLSGDASRSAQGPIVRYHYRTDGTDRSVRERPTYTFEMPNRSAEAGLVVEDSLGIESDGTAVAIEPGTATPSPTSTATPATDTPTATTAATSASTPPPTDSEPTLLGSLGSIWGLIGGLCYLLALAFGVYGIALTITNRSPPVDGLRIQGLAGVGILTWVVAGTFGPGPLLTVGIAAAAGWVALTGAAYVVVTRGLLDDLVG</sequence>
<proteinExistence type="predicted"/>
<feature type="compositionally biased region" description="Low complexity" evidence="2">
    <location>
        <begin position="828"/>
        <end position="840"/>
    </location>
</feature>
<organism evidence="5 6">
    <name type="scientific">Halobellus ruber</name>
    <dbReference type="NCBI Taxonomy" id="2761102"/>
    <lineage>
        <taxon>Archaea</taxon>
        <taxon>Methanobacteriati</taxon>
        <taxon>Methanobacteriota</taxon>
        <taxon>Stenosarchaea group</taxon>
        <taxon>Halobacteria</taxon>
        <taxon>Halobacteriales</taxon>
        <taxon>Haloferacaceae</taxon>
        <taxon>Halobellus</taxon>
    </lineage>
</organism>
<gene>
    <name evidence="5" type="ORF">H5V44_09130</name>
</gene>
<comment type="caution">
    <text evidence="5">The sequence shown here is derived from an EMBL/GenBank/DDBJ whole genome shotgun (WGS) entry which is preliminary data.</text>
</comment>
<accession>A0A7J9SKC0</accession>
<name>A0A7J9SKC0_9EURY</name>
<dbReference type="InterPro" id="IPR013783">
    <property type="entry name" value="Ig-like_fold"/>
</dbReference>
<protein>
    <submittedName>
        <fullName evidence="5">Right-handed parallel beta-helix repeat-containing protein</fullName>
    </submittedName>
</protein>
<feature type="transmembrane region" description="Helical" evidence="3">
    <location>
        <begin position="956"/>
        <end position="980"/>
    </location>
</feature>
<keyword evidence="3" id="KW-0472">Membrane</keyword>
<evidence type="ECO:0000256" key="2">
    <source>
        <dbReference type="SAM" id="MobiDB-lite"/>
    </source>
</evidence>
<feature type="transmembrane region" description="Helical" evidence="3">
    <location>
        <begin position="1015"/>
        <end position="1036"/>
    </location>
</feature>
<feature type="region of interest" description="Disordered" evidence="2">
    <location>
        <begin position="821"/>
        <end position="853"/>
    </location>
</feature>
<evidence type="ECO:0000259" key="4">
    <source>
        <dbReference type="Pfam" id="PF13229"/>
    </source>
</evidence>
<dbReference type="Gene3D" id="2.60.40.10">
    <property type="entry name" value="Immunoglobulins"/>
    <property type="match status" value="1"/>
</dbReference>
<dbReference type="Pfam" id="PF13229">
    <property type="entry name" value="Beta_helix"/>
    <property type="match status" value="1"/>
</dbReference>
<dbReference type="InterPro" id="IPR039448">
    <property type="entry name" value="Beta_helix"/>
</dbReference>
<dbReference type="InterPro" id="IPR006626">
    <property type="entry name" value="PbH1"/>
</dbReference>
<dbReference type="PANTHER" id="PTHR22990">
    <property type="entry name" value="F-BOX ONLY PROTEIN"/>
    <property type="match status" value="1"/>
</dbReference>
<reference evidence="5 6" key="1">
    <citation type="submission" date="2020-08" db="EMBL/GenBank/DDBJ databases">
        <authorList>
            <person name="Seo M.-J."/>
        </authorList>
    </citation>
    <scope>NUCLEOTIDE SEQUENCE [LARGE SCALE GENOMIC DNA]</scope>
    <source>
        <strain evidence="5 6">MBLA0160</strain>
    </source>
</reference>
<dbReference type="InterPro" id="IPR012334">
    <property type="entry name" value="Pectin_lyas_fold"/>
</dbReference>
<dbReference type="AlphaFoldDB" id="A0A7J9SKC0"/>